<proteinExistence type="predicted"/>
<dbReference type="AlphaFoldDB" id="A0A939JRQ9"/>
<dbReference type="Gene3D" id="3.40.50.150">
    <property type="entry name" value="Vaccinia Virus protein VP39"/>
    <property type="match status" value="1"/>
</dbReference>
<dbReference type="RefSeq" id="WP_207256939.1">
    <property type="nucleotide sequence ID" value="NZ_JAFMPP010000004.1"/>
</dbReference>
<dbReference type="Proteomes" id="UP000664122">
    <property type="component" value="Unassembled WGS sequence"/>
</dbReference>
<keyword evidence="2" id="KW-0808">Transferase</keyword>
<dbReference type="InterPro" id="IPR029063">
    <property type="entry name" value="SAM-dependent_MTases_sf"/>
</dbReference>
<organism evidence="2 3">
    <name type="scientific">Jiella flava</name>
    <dbReference type="NCBI Taxonomy" id="2816857"/>
    <lineage>
        <taxon>Bacteria</taxon>
        <taxon>Pseudomonadati</taxon>
        <taxon>Pseudomonadota</taxon>
        <taxon>Alphaproteobacteria</taxon>
        <taxon>Hyphomicrobiales</taxon>
        <taxon>Aurantimonadaceae</taxon>
        <taxon>Jiella</taxon>
    </lineage>
</organism>
<feature type="domain" description="Methyltransferase type 11" evidence="1">
    <location>
        <begin position="33"/>
        <end position="126"/>
    </location>
</feature>
<gene>
    <name evidence="2" type="ORF">J1C48_06220</name>
</gene>
<comment type="caution">
    <text evidence="2">The sequence shown here is derived from an EMBL/GenBank/DDBJ whole genome shotgun (WGS) entry which is preliminary data.</text>
</comment>
<dbReference type="GO" id="GO:0032259">
    <property type="term" value="P:methylation"/>
    <property type="evidence" value="ECO:0007669"/>
    <property type="project" value="UniProtKB-KW"/>
</dbReference>
<name>A0A939JRQ9_9HYPH</name>
<dbReference type="CDD" id="cd02440">
    <property type="entry name" value="AdoMet_MTases"/>
    <property type="match status" value="1"/>
</dbReference>
<evidence type="ECO:0000313" key="2">
    <source>
        <dbReference type="EMBL" id="MBO0662163.1"/>
    </source>
</evidence>
<dbReference type="Pfam" id="PF08241">
    <property type="entry name" value="Methyltransf_11"/>
    <property type="match status" value="1"/>
</dbReference>
<dbReference type="InterPro" id="IPR013216">
    <property type="entry name" value="Methyltransf_11"/>
</dbReference>
<dbReference type="SUPFAM" id="SSF53335">
    <property type="entry name" value="S-adenosyl-L-methionine-dependent methyltransferases"/>
    <property type="match status" value="1"/>
</dbReference>
<evidence type="ECO:0000313" key="3">
    <source>
        <dbReference type="Proteomes" id="UP000664122"/>
    </source>
</evidence>
<dbReference type="EMBL" id="JAFMPP010000004">
    <property type="protein sequence ID" value="MBO0662163.1"/>
    <property type="molecule type" value="Genomic_DNA"/>
</dbReference>
<sequence length="234" mass="25128">MPTPEALNAAFVSGDPHRVIVESLRFAGAGSVLDIGCGTGGLVASLTAAGFQAVGVDPHARALGEAQRSSPEGRFAVGRAEALAFDDQSFDAVVFLNSLHHVPVDAMATALSEARRVKRPEGALLIIEPLAEGSVFEVMRPVEDETAIRHAAGAAIADAVRTGQLRLRGNVVFDEARRYQSVDAFADRLIAVDPTRAATLERVFERLEHLFRLHGRPDGDGCRLVQPLRAYWLN</sequence>
<accession>A0A939JRQ9</accession>
<dbReference type="GO" id="GO:0008757">
    <property type="term" value="F:S-adenosylmethionine-dependent methyltransferase activity"/>
    <property type="evidence" value="ECO:0007669"/>
    <property type="project" value="InterPro"/>
</dbReference>
<keyword evidence="2" id="KW-0489">Methyltransferase</keyword>
<keyword evidence="3" id="KW-1185">Reference proteome</keyword>
<reference evidence="2" key="1">
    <citation type="submission" date="2021-03" db="EMBL/GenBank/DDBJ databases">
        <title>Whole genome sequence of Jiella sp. CQZ9-1.</title>
        <authorList>
            <person name="Tuo L."/>
        </authorList>
    </citation>
    <scope>NUCLEOTIDE SEQUENCE</scope>
    <source>
        <strain evidence="2">CQZ9-1</strain>
    </source>
</reference>
<dbReference type="PANTHER" id="PTHR42912:SF93">
    <property type="entry name" value="N6-ADENOSINE-METHYLTRANSFERASE TMT1A"/>
    <property type="match status" value="1"/>
</dbReference>
<dbReference type="InterPro" id="IPR050508">
    <property type="entry name" value="Methyltransf_Superfamily"/>
</dbReference>
<dbReference type="PANTHER" id="PTHR42912">
    <property type="entry name" value="METHYLTRANSFERASE"/>
    <property type="match status" value="1"/>
</dbReference>
<protein>
    <submittedName>
        <fullName evidence="2">Class I SAM-dependent methyltransferase</fullName>
    </submittedName>
</protein>
<evidence type="ECO:0000259" key="1">
    <source>
        <dbReference type="Pfam" id="PF08241"/>
    </source>
</evidence>